<reference evidence="2" key="1">
    <citation type="submission" date="2021-03" db="EMBL/GenBank/DDBJ databases">
        <authorList>
            <person name="Tagirdzhanova G."/>
        </authorList>
    </citation>
    <scope>NUCLEOTIDE SEQUENCE</scope>
</reference>
<accession>A0A8H3FU35</accession>
<evidence type="ECO:0000313" key="2">
    <source>
        <dbReference type="EMBL" id="CAF9932276.1"/>
    </source>
</evidence>
<keyword evidence="3" id="KW-1185">Reference proteome</keyword>
<proteinExistence type="predicted"/>
<evidence type="ECO:0000256" key="1">
    <source>
        <dbReference type="SAM" id="MobiDB-lite"/>
    </source>
</evidence>
<feature type="region of interest" description="Disordered" evidence="1">
    <location>
        <begin position="52"/>
        <end position="73"/>
    </location>
</feature>
<dbReference type="EMBL" id="CAJPDT010000065">
    <property type="protein sequence ID" value="CAF9932276.1"/>
    <property type="molecule type" value="Genomic_DNA"/>
</dbReference>
<comment type="caution">
    <text evidence="2">The sequence shown here is derived from an EMBL/GenBank/DDBJ whole genome shotgun (WGS) entry which is preliminary data.</text>
</comment>
<dbReference type="Proteomes" id="UP000664534">
    <property type="component" value="Unassembled WGS sequence"/>
</dbReference>
<dbReference type="OrthoDB" id="5425806at2759"/>
<evidence type="ECO:0000313" key="3">
    <source>
        <dbReference type="Proteomes" id="UP000664534"/>
    </source>
</evidence>
<organism evidence="2 3">
    <name type="scientific">Imshaugia aleurites</name>
    <dbReference type="NCBI Taxonomy" id="172621"/>
    <lineage>
        <taxon>Eukaryota</taxon>
        <taxon>Fungi</taxon>
        <taxon>Dikarya</taxon>
        <taxon>Ascomycota</taxon>
        <taxon>Pezizomycotina</taxon>
        <taxon>Lecanoromycetes</taxon>
        <taxon>OSLEUM clade</taxon>
        <taxon>Lecanoromycetidae</taxon>
        <taxon>Lecanorales</taxon>
        <taxon>Lecanorineae</taxon>
        <taxon>Parmeliaceae</taxon>
        <taxon>Imshaugia</taxon>
    </lineage>
</organism>
<sequence length="184" mass="20899">MPDYSSYIHSQSIKSSRDLNIQANIHSSFRNAPSQSPALRDPSQLAEITTPLHDQNKATATEHGPMAPTEMTSENPVQTVLIVSASDEVDRAPSYVYLKERWSIAELFESLLDDRKVRGQAPKTASAIKATFLWSNRVQLLRRDTPDDWNVFWEALRWAWKHQKAQFEESGCEVEMILLVEEGA</sequence>
<gene>
    <name evidence="2" type="ORF">IMSHALPRED_008840</name>
</gene>
<dbReference type="AlphaFoldDB" id="A0A8H3FU35"/>
<name>A0A8H3FU35_9LECA</name>
<protein>
    <submittedName>
        <fullName evidence="2">Uncharacterized protein</fullName>
    </submittedName>
</protein>